<organism evidence="3">
    <name type="scientific">Hexamita inflata</name>
    <dbReference type="NCBI Taxonomy" id="28002"/>
    <lineage>
        <taxon>Eukaryota</taxon>
        <taxon>Metamonada</taxon>
        <taxon>Diplomonadida</taxon>
        <taxon>Hexamitidae</taxon>
        <taxon>Hexamitinae</taxon>
        <taxon>Hexamita</taxon>
    </lineage>
</organism>
<accession>A0AA86P441</accession>
<dbReference type="InterPro" id="IPR032675">
    <property type="entry name" value="LRR_dom_sf"/>
</dbReference>
<sequence>MTAHSIILLVSLHPSKKSFLSCNKLVLKNCLNIDTETLPPNIEDLKLESCDIQSLDDLHLTPNIKILNLRSNQISSLTNTEIMMSLPELYIGGNQLTDISAISILVNLQVLQLWSNQLTDITSPAKLAFQSIYTNLTLQKTKSKAFSHQQIYKNLLVQFFIKTKYVISSHCQICWDQRNQIMKTIKYRILMLFLVCVS</sequence>
<dbReference type="EMBL" id="CATOUU010000443">
    <property type="protein sequence ID" value="CAI9929852.1"/>
    <property type="molecule type" value="Genomic_DNA"/>
</dbReference>
<evidence type="ECO:0000313" key="5">
    <source>
        <dbReference type="Proteomes" id="UP001642409"/>
    </source>
</evidence>
<reference evidence="4 5" key="2">
    <citation type="submission" date="2024-07" db="EMBL/GenBank/DDBJ databases">
        <authorList>
            <person name="Akdeniz Z."/>
        </authorList>
    </citation>
    <scope>NUCLEOTIDE SEQUENCE [LARGE SCALE GENOMIC DNA]</scope>
</reference>
<evidence type="ECO:0000313" key="4">
    <source>
        <dbReference type="EMBL" id="CAL6099075.1"/>
    </source>
</evidence>
<keyword evidence="5" id="KW-1185">Reference proteome</keyword>
<dbReference type="EMBL" id="CAXDID020000516">
    <property type="protein sequence ID" value="CAL6099075.1"/>
    <property type="molecule type" value="Genomic_DNA"/>
</dbReference>
<dbReference type="Proteomes" id="UP001642409">
    <property type="component" value="Unassembled WGS sequence"/>
</dbReference>
<dbReference type="InterPro" id="IPR025875">
    <property type="entry name" value="Leu-rich_rpt_4"/>
</dbReference>
<dbReference type="PANTHER" id="PTHR46759:SF1">
    <property type="entry name" value="LEUCINE-RICH REPEAT-CONTAINING PROTEIN 72"/>
    <property type="match status" value="1"/>
</dbReference>
<dbReference type="PANTHER" id="PTHR46759">
    <property type="entry name" value="LEUCINE-RICH REPEAT-CONTAINING PROTEIN 72"/>
    <property type="match status" value="1"/>
</dbReference>
<protein>
    <submittedName>
        <fullName evidence="3">Leucine-rich repeat domain-containing protein</fullName>
    </submittedName>
    <submittedName>
        <fullName evidence="4">Leucine-rich_repeat domain-containing protein</fullName>
    </submittedName>
</protein>
<dbReference type="PROSITE" id="PS51450">
    <property type="entry name" value="LRR"/>
    <property type="match status" value="3"/>
</dbReference>
<dbReference type="InterPro" id="IPR001611">
    <property type="entry name" value="Leu-rich_rpt"/>
</dbReference>
<comment type="caution">
    <text evidence="3">The sequence shown here is derived from an EMBL/GenBank/DDBJ whole genome shotgun (WGS) entry which is preliminary data.</text>
</comment>
<proteinExistence type="predicted"/>
<dbReference type="Gene3D" id="3.80.10.10">
    <property type="entry name" value="Ribonuclease Inhibitor"/>
    <property type="match status" value="1"/>
</dbReference>
<keyword evidence="1" id="KW-0433">Leucine-rich repeat</keyword>
<name>A0AA86P441_9EUKA</name>
<evidence type="ECO:0000313" key="3">
    <source>
        <dbReference type="EMBL" id="CAI9929852.1"/>
    </source>
</evidence>
<dbReference type="AlphaFoldDB" id="A0AA86P441"/>
<evidence type="ECO:0000256" key="2">
    <source>
        <dbReference type="ARBA" id="ARBA00022737"/>
    </source>
</evidence>
<keyword evidence="2" id="KW-0677">Repeat</keyword>
<evidence type="ECO:0000256" key="1">
    <source>
        <dbReference type="ARBA" id="ARBA00022614"/>
    </source>
</evidence>
<gene>
    <name evidence="3" type="ORF">HINF_LOCUS17497</name>
    <name evidence="4" type="ORF">HINF_LOCUS69909</name>
</gene>
<dbReference type="InterPro" id="IPR042655">
    <property type="entry name" value="LRC72"/>
</dbReference>
<reference evidence="3" key="1">
    <citation type="submission" date="2023-06" db="EMBL/GenBank/DDBJ databases">
        <authorList>
            <person name="Kurt Z."/>
        </authorList>
    </citation>
    <scope>NUCLEOTIDE SEQUENCE</scope>
</reference>
<dbReference type="SUPFAM" id="SSF52058">
    <property type="entry name" value="L domain-like"/>
    <property type="match status" value="1"/>
</dbReference>
<dbReference type="Pfam" id="PF12799">
    <property type="entry name" value="LRR_4"/>
    <property type="match status" value="1"/>
</dbReference>